<feature type="transmembrane region" description="Helical" evidence="7">
    <location>
        <begin position="270"/>
        <end position="289"/>
    </location>
</feature>
<feature type="transmembrane region" description="Helical" evidence="7">
    <location>
        <begin position="81"/>
        <end position="102"/>
    </location>
</feature>
<evidence type="ECO:0000313" key="10">
    <source>
        <dbReference type="Proteomes" id="UP000288607"/>
    </source>
</evidence>
<feature type="compositionally biased region" description="Low complexity" evidence="6">
    <location>
        <begin position="48"/>
        <end position="71"/>
    </location>
</feature>
<dbReference type="RefSeq" id="WP_126030807.1">
    <property type="nucleotide sequence ID" value="NZ_JAFEJY010000001.1"/>
</dbReference>
<evidence type="ECO:0000256" key="2">
    <source>
        <dbReference type="ARBA" id="ARBA00022448"/>
    </source>
</evidence>
<evidence type="ECO:0000256" key="4">
    <source>
        <dbReference type="ARBA" id="ARBA00022989"/>
    </source>
</evidence>
<feature type="domain" description="Major facilitator superfamily (MFS) profile" evidence="8">
    <location>
        <begin position="84"/>
        <end position="551"/>
    </location>
</feature>
<feature type="region of interest" description="Disordered" evidence="6">
    <location>
        <begin position="1"/>
        <end position="71"/>
    </location>
</feature>
<dbReference type="Proteomes" id="UP000288607">
    <property type="component" value="Unassembled WGS sequence"/>
</dbReference>
<dbReference type="GO" id="GO:0005886">
    <property type="term" value="C:plasma membrane"/>
    <property type="evidence" value="ECO:0007669"/>
    <property type="project" value="UniProtKB-SubCell"/>
</dbReference>
<dbReference type="InterPro" id="IPR020846">
    <property type="entry name" value="MFS_dom"/>
</dbReference>
<dbReference type="SUPFAM" id="SSF103473">
    <property type="entry name" value="MFS general substrate transporter"/>
    <property type="match status" value="1"/>
</dbReference>
<evidence type="ECO:0000256" key="5">
    <source>
        <dbReference type="ARBA" id="ARBA00023136"/>
    </source>
</evidence>
<dbReference type="PANTHER" id="PTHR42718:SF9">
    <property type="entry name" value="MAJOR FACILITATOR SUPERFAMILY MULTIDRUG TRANSPORTER MFSC"/>
    <property type="match status" value="1"/>
</dbReference>
<feature type="compositionally biased region" description="Polar residues" evidence="6">
    <location>
        <begin position="35"/>
        <end position="47"/>
    </location>
</feature>
<dbReference type="PANTHER" id="PTHR42718">
    <property type="entry name" value="MAJOR FACILITATOR SUPERFAMILY MULTIDRUG TRANSPORTER MFSC"/>
    <property type="match status" value="1"/>
</dbReference>
<comment type="subcellular location">
    <subcellularLocation>
        <location evidence="1">Cell membrane</location>
        <topology evidence="1">Multi-pass membrane protein</topology>
    </subcellularLocation>
</comment>
<accession>A0A430F9L3</accession>
<dbReference type="OrthoDB" id="9812221at2"/>
<feature type="transmembrane region" description="Helical" evidence="7">
    <location>
        <begin position="529"/>
        <end position="547"/>
    </location>
</feature>
<evidence type="ECO:0000256" key="6">
    <source>
        <dbReference type="SAM" id="MobiDB-lite"/>
    </source>
</evidence>
<dbReference type="InterPro" id="IPR011701">
    <property type="entry name" value="MFS"/>
</dbReference>
<evidence type="ECO:0000256" key="7">
    <source>
        <dbReference type="SAM" id="Phobius"/>
    </source>
</evidence>
<comment type="caution">
    <text evidence="9">The sequence shown here is derived from an EMBL/GenBank/DDBJ whole genome shotgun (WGS) entry which is preliminary data.</text>
</comment>
<feature type="transmembrane region" description="Helical" evidence="7">
    <location>
        <begin position="236"/>
        <end position="258"/>
    </location>
</feature>
<dbReference type="AlphaFoldDB" id="A0A430F9L3"/>
<reference evidence="9 10" key="1">
    <citation type="submission" date="2018-09" db="EMBL/GenBank/DDBJ databases">
        <title>Characterization of the phylogenetic diversity of five novel species belonging to the genus Bifidobacterium.</title>
        <authorList>
            <person name="Lugli G.A."/>
            <person name="Duranti S."/>
            <person name="Milani C."/>
        </authorList>
    </citation>
    <scope>NUCLEOTIDE SEQUENCE [LARGE SCALE GENOMIC DNA]</scope>
    <source>
        <strain evidence="9 10">2028B</strain>
    </source>
</reference>
<feature type="transmembrane region" description="Helical" evidence="7">
    <location>
        <begin position="153"/>
        <end position="173"/>
    </location>
</feature>
<keyword evidence="4 7" id="KW-1133">Transmembrane helix</keyword>
<dbReference type="PRINTS" id="PR01036">
    <property type="entry name" value="TCRTETB"/>
</dbReference>
<keyword evidence="5 7" id="KW-0472">Membrane</keyword>
<feature type="transmembrane region" description="Helical" evidence="7">
    <location>
        <begin position="419"/>
        <end position="437"/>
    </location>
</feature>
<keyword evidence="10" id="KW-1185">Reference proteome</keyword>
<dbReference type="Pfam" id="PF07690">
    <property type="entry name" value="MFS_1"/>
    <property type="match status" value="1"/>
</dbReference>
<name>A0A430F9L3_9BIFI</name>
<proteinExistence type="predicted"/>
<evidence type="ECO:0000256" key="1">
    <source>
        <dbReference type="ARBA" id="ARBA00004651"/>
    </source>
</evidence>
<dbReference type="Gene3D" id="1.20.1250.20">
    <property type="entry name" value="MFS general substrate transporter like domains"/>
    <property type="match status" value="1"/>
</dbReference>
<feature type="transmembrane region" description="Helical" evidence="7">
    <location>
        <begin position="385"/>
        <end position="407"/>
    </location>
</feature>
<gene>
    <name evidence="9" type="ORF">D2E23_2026</name>
</gene>
<dbReference type="PROSITE" id="PS50850">
    <property type="entry name" value="MFS"/>
    <property type="match status" value="1"/>
</dbReference>
<keyword evidence="3 7" id="KW-0812">Transmembrane</keyword>
<feature type="transmembrane region" description="Helical" evidence="7">
    <location>
        <begin position="122"/>
        <end position="141"/>
    </location>
</feature>
<feature type="transmembrane region" description="Helical" evidence="7">
    <location>
        <begin position="489"/>
        <end position="509"/>
    </location>
</feature>
<dbReference type="InterPro" id="IPR036259">
    <property type="entry name" value="MFS_trans_sf"/>
</dbReference>
<organism evidence="9 10">
    <name type="scientific">Bifidobacterium callimiconis</name>
    <dbReference type="NCBI Taxonomy" id="2306973"/>
    <lineage>
        <taxon>Bacteria</taxon>
        <taxon>Bacillati</taxon>
        <taxon>Actinomycetota</taxon>
        <taxon>Actinomycetes</taxon>
        <taxon>Bifidobacteriales</taxon>
        <taxon>Bifidobacteriaceae</taxon>
        <taxon>Bifidobacterium</taxon>
    </lineage>
</organism>
<feature type="transmembrane region" description="Helical" evidence="7">
    <location>
        <begin position="443"/>
        <end position="468"/>
    </location>
</feature>
<evidence type="ECO:0000259" key="8">
    <source>
        <dbReference type="PROSITE" id="PS50850"/>
    </source>
</evidence>
<feature type="transmembrane region" description="Helical" evidence="7">
    <location>
        <begin position="209"/>
        <end position="230"/>
    </location>
</feature>
<feature type="transmembrane region" description="Helical" evidence="7">
    <location>
        <begin position="354"/>
        <end position="373"/>
    </location>
</feature>
<evidence type="ECO:0000313" key="9">
    <source>
        <dbReference type="EMBL" id="RSX49524.1"/>
    </source>
</evidence>
<sequence length="551" mass="57223">MTQAARAIPAITGNHDSRHHGIRNHERYDHERRSPNTTTTAAHSTDNATTSPTRTTVRATTRTATIAPTTATPTDVVSPDLIGSIVSVGSLAFIGILTETVMNVLFPQLMGMLHVNASTIQWLTTGYLLVVSATVPASTYLNGRFQQKHTFVTANLVSIAGCVVTILASSFPMLLAARVLQGVGAGLALPLMFNIILERAPKSRIGSLMGLGTLVVGTAPALGPAFGGFVSAHAPWQTIFVAVIPVLVVSLVIGVISIEQPHATAARPFAFGQFLCVAAGFTGLIVGINQGAEAVSALSRPSGNTPATAMMPVLLAVAGAVVGIGGLIVFGVLAKRSADPLLHLGVLRNGGFRAHLFAYMMYQGVTIGFGYLIPNIPQMSMGTSMLTAGLLILPGSLIGAMFSPVGGMLLDRFGARRPILGATVAALAVLIGLVVLGDRMTPMLLAGLYVVYMFGFSLCYANIMTSGLSMIDADRRADGNAMFSTLQQFAGAAGTTVVATIVSVFQSGAGAAGSTTYRLATQSGARLDYLVMAVIVAVIGLLMTRALRKDA</sequence>
<keyword evidence="2" id="KW-0813">Transport</keyword>
<feature type="transmembrane region" description="Helical" evidence="7">
    <location>
        <begin position="179"/>
        <end position="197"/>
    </location>
</feature>
<dbReference type="Gene3D" id="1.20.1720.10">
    <property type="entry name" value="Multidrug resistance protein D"/>
    <property type="match status" value="1"/>
</dbReference>
<dbReference type="EMBL" id="QXGJ01000013">
    <property type="protein sequence ID" value="RSX49524.1"/>
    <property type="molecule type" value="Genomic_DNA"/>
</dbReference>
<feature type="transmembrane region" description="Helical" evidence="7">
    <location>
        <begin position="309"/>
        <end position="333"/>
    </location>
</feature>
<feature type="compositionally biased region" description="Basic and acidic residues" evidence="6">
    <location>
        <begin position="23"/>
        <end position="34"/>
    </location>
</feature>
<dbReference type="GO" id="GO:0022857">
    <property type="term" value="F:transmembrane transporter activity"/>
    <property type="evidence" value="ECO:0007669"/>
    <property type="project" value="InterPro"/>
</dbReference>
<evidence type="ECO:0000256" key="3">
    <source>
        <dbReference type="ARBA" id="ARBA00022692"/>
    </source>
</evidence>
<protein>
    <submittedName>
        <fullName evidence="9">Major facilitator transporter</fullName>
    </submittedName>
</protein>